<feature type="transmembrane region" description="Helical" evidence="1">
    <location>
        <begin position="36"/>
        <end position="57"/>
    </location>
</feature>
<dbReference type="Proteomes" id="UP000019365">
    <property type="component" value="Unassembled WGS sequence"/>
</dbReference>
<feature type="transmembrane region" description="Helical" evidence="1">
    <location>
        <begin position="116"/>
        <end position="149"/>
    </location>
</feature>
<comment type="caution">
    <text evidence="2">The sequence shown here is derived from an EMBL/GenBank/DDBJ whole genome shotgun (WGS) entry which is preliminary data.</text>
</comment>
<evidence type="ECO:0000313" key="2">
    <source>
        <dbReference type="EMBL" id="EWM55241.1"/>
    </source>
</evidence>
<dbReference type="Pfam" id="PF16316">
    <property type="entry name" value="DUF4956"/>
    <property type="match status" value="1"/>
</dbReference>
<dbReference type="EMBL" id="ATAX01000003">
    <property type="protein sequence ID" value="EWM55241.1"/>
    <property type="molecule type" value="Genomic_DNA"/>
</dbReference>
<evidence type="ECO:0000256" key="1">
    <source>
        <dbReference type="SAM" id="Phobius"/>
    </source>
</evidence>
<keyword evidence="1" id="KW-0812">Transmembrane</keyword>
<evidence type="ECO:0008006" key="4">
    <source>
        <dbReference type="Google" id="ProtNLM"/>
    </source>
</evidence>
<dbReference type="OrthoDB" id="9803265at2"/>
<name>W7UJL2_RUMFL</name>
<keyword evidence="3" id="KW-1185">Reference proteome</keyword>
<keyword evidence="1" id="KW-0472">Membrane</keyword>
<keyword evidence="1" id="KW-1133">Transmembrane helix</keyword>
<sequence>MFEHGFFGNVLSKYYEDGGSVINSSGSGLGTIKPGEFFLCVGAALVIGFLISLIYIVTHRKEGYSQSYVLTMIMLPTIVSLILLLINTTAGALSLAGAFTLVRFRSVAGDPKDIAYIFFAMAAGVACGIGYLGFAVVFFVILGVVMFVLSETDFGGCKKRHMTLKIAIPENLDYQGVFEPVLRRYTTFYKLRRVKTTNFGTLFELIYSVDVLENIDQKKFVDELRALNGNMTINLVFFKYDDKIYEN</sequence>
<dbReference type="RefSeq" id="WP_019678316.1">
    <property type="nucleotide sequence ID" value="NZ_ATAX01000003.1"/>
</dbReference>
<protein>
    <recommendedName>
        <fullName evidence="4">DUF4956 domain-containing protein</fullName>
    </recommendedName>
</protein>
<proteinExistence type="predicted"/>
<organism evidence="2 3">
    <name type="scientific">Ruminococcus flavefaciens 007c</name>
    <dbReference type="NCBI Taxonomy" id="1341157"/>
    <lineage>
        <taxon>Bacteria</taxon>
        <taxon>Bacillati</taxon>
        <taxon>Bacillota</taxon>
        <taxon>Clostridia</taxon>
        <taxon>Eubacteriales</taxon>
        <taxon>Oscillospiraceae</taxon>
        <taxon>Ruminococcus</taxon>
    </lineage>
</organism>
<feature type="transmembrane region" description="Helical" evidence="1">
    <location>
        <begin position="69"/>
        <end position="96"/>
    </location>
</feature>
<reference evidence="2 3" key="1">
    <citation type="journal article" date="2014" name="PLoS ONE">
        <title>Rumen cellulosomics: divergent fiber-degrading strategies revealed by comparative genome-wide analysis of six ruminococcal strains.</title>
        <authorList>
            <person name="Dassa B."/>
            <person name="Borovok I."/>
            <person name="Ruimy-Israeli V."/>
            <person name="Lamed R."/>
            <person name="Flint H.J."/>
            <person name="Duncan S.H."/>
            <person name="Henrissat B."/>
            <person name="Coutinho P."/>
            <person name="Morrison M."/>
            <person name="Mosoni P."/>
            <person name="Yeoman C.J."/>
            <person name="White B.A."/>
            <person name="Bayer E.A."/>
        </authorList>
    </citation>
    <scope>NUCLEOTIDE SEQUENCE [LARGE SCALE GENOMIC DNA]</scope>
    <source>
        <strain evidence="2 3">007c</strain>
    </source>
</reference>
<gene>
    <name evidence="2" type="ORF">RF007C_04610</name>
</gene>
<dbReference type="AlphaFoldDB" id="W7UJL2"/>
<dbReference type="eggNOG" id="COG1285">
    <property type="taxonomic scope" value="Bacteria"/>
</dbReference>
<accession>W7UJL2</accession>
<dbReference type="InterPro" id="IPR032531">
    <property type="entry name" value="DUF4956"/>
</dbReference>
<dbReference type="PATRIC" id="fig|1341157.4.peg.56"/>
<evidence type="ECO:0000313" key="3">
    <source>
        <dbReference type="Proteomes" id="UP000019365"/>
    </source>
</evidence>